<reference evidence="1" key="1">
    <citation type="journal article" date="2014" name="Front. Microbiol.">
        <title>High frequency of phylogenetically diverse reductive dehalogenase-homologous genes in deep subseafloor sedimentary metagenomes.</title>
        <authorList>
            <person name="Kawai M."/>
            <person name="Futagami T."/>
            <person name="Toyoda A."/>
            <person name="Takaki Y."/>
            <person name="Nishi S."/>
            <person name="Hori S."/>
            <person name="Arai W."/>
            <person name="Tsubouchi T."/>
            <person name="Morono Y."/>
            <person name="Uchiyama I."/>
            <person name="Ito T."/>
            <person name="Fujiyama A."/>
            <person name="Inagaki F."/>
            <person name="Takami H."/>
        </authorList>
    </citation>
    <scope>NUCLEOTIDE SEQUENCE</scope>
    <source>
        <strain evidence="1">Expedition CK06-06</strain>
    </source>
</reference>
<evidence type="ECO:0000313" key="1">
    <source>
        <dbReference type="EMBL" id="GAG62214.1"/>
    </source>
</evidence>
<comment type="caution">
    <text evidence="1">The sequence shown here is derived from an EMBL/GenBank/DDBJ whole genome shotgun (WGS) entry which is preliminary data.</text>
</comment>
<sequence>IRLIKTPKVIKMIKEIAPDIFLVGFKLEFNKTKEELILIDKRVWLRRLL</sequence>
<accession>X0YZJ2</accession>
<proteinExistence type="predicted"/>
<dbReference type="Gene3D" id="3.40.50.10300">
    <property type="entry name" value="CoaB-like"/>
    <property type="match status" value="1"/>
</dbReference>
<name>X0YZJ2_9ZZZZ</name>
<dbReference type="EMBL" id="BART01000039">
    <property type="protein sequence ID" value="GAG62214.1"/>
    <property type="molecule type" value="Genomic_DNA"/>
</dbReference>
<gene>
    <name evidence="1" type="ORF">S01H4_00311</name>
</gene>
<organism evidence="1">
    <name type="scientific">marine sediment metagenome</name>
    <dbReference type="NCBI Taxonomy" id="412755"/>
    <lineage>
        <taxon>unclassified sequences</taxon>
        <taxon>metagenomes</taxon>
        <taxon>ecological metagenomes</taxon>
    </lineage>
</organism>
<dbReference type="SUPFAM" id="SSF102645">
    <property type="entry name" value="CoaB-like"/>
    <property type="match status" value="1"/>
</dbReference>
<protein>
    <submittedName>
        <fullName evidence="1">Uncharacterized protein</fullName>
    </submittedName>
</protein>
<dbReference type="InterPro" id="IPR035929">
    <property type="entry name" value="CoaB-like_sf"/>
</dbReference>
<feature type="non-terminal residue" evidence="1">
    <location>
        <position position="1"/>
    </location>
</feature>
<dbReference type="AlphaFoldDB" id="X0YZJ2"/>